<feature type="compositionally biased region" description="Basic and acidic residues" evidence="4">
    <location>
        <begin position="24"/>
        <end position="34"/>
    </location>
</feature>
<protein>
    <submittedName>
        <fullName evidence="6">GntR family transcriptional regulator</fullName>
    </submittedName>
</protein>
<dbReference type="InterPro" id="IPR036388">
    <property type="entry name" value="WH-like_DNA-bd_sf"/>
</dbReference>
<dbReference type="PANTHER" id="PTHR43537:SF24">
    <property type="entry name" value="GLUCONATE OPERON TRANSCRIPTIONAL REPRESSOR"/>
    <property type="match status" value="1"/>
</dbReference>
<accession>A0ABY2X355</accession>
<dbReference type="PROSITE" id="PS50949">
    <property type="entry name" value="HTH_GNTR"/>
    <property type="match status" value="1"/>
</dbReference>
<keyword evidence="2" id="KW-0238">DNA-binding</keyword>
<dbReference type="PRINTS" id="PR00035">
    <property type="entry name" value="HTHGNTR"/>
</dbReference>
<sequence length="311" mass="35396">MCAGGGPGAQSADGSPRSRHRRAWRGDRPRRDGARCVIPSPAEHRPCAADRLTVGAWVAMQQPDTDGKWRRRNVEMRVRADNETFREKATNVIREAIMSVHYKPGEALIERHLCDETGVSRTLVREALRLLEAEGLVRREGTRGLVVSELSVDEVRDMFDLRLILEIELLRRFVAQVPETDLDRMAPLLDGALAAAGRREDDYTRLLSRFVHQIWEGGGNAVAVQVLESLQSRISYIRVMLYRTTTYDEHQITIGLMRDVLTAARARQADEAAEVYRRYLMRARDRAIGIIEDRKASRPDARTRKVETKDK</sequence>
<keyword evidence="1" id="KW-0805">Transcription regulation</keyword>
<proteinExistence type="predicted"/>
<dbReference type="InterPro" id="IPR000524">
    <property type="entry name" value="Tscrpt_reg_HTH_GntR"/>
</dbReference>
<keyword evidence="3" id="KW-0804">Transcription</keyword>
<dbReference type="InterPro" id="IPR008920">
    <property type="entry name" value="TF_FadR/GntR_C"/>
</dbReference>
<dbReference type="Pfam" id="PF00392">
    <property type="entry name" value="GntR"/>
    <property type="match status" value="1"/>
</dbReference>
<organism evidence="6 7">
    <name type="scientific">Arenibacterium halophilum</name>
    <dbReference type="NCBI Taxonomy" id="2583821"/>
    <lineage>
        <taxon>Bacteria</taxon>
        <taxon>Pseudomonadati</taxon>
        <taxon>Pseudomonadota</taxon>
        <taxon>Alphaproteobacteria</taxon>
        <taxon>Rhodobacterales</taxon>
        <taxon>Paracoccaceae</taxon>
        <taxon>Arenibacterium</taxon>
    </lineage>
</organism>
<reference evidence="6 7" key="1">
    <citation type="submission" date="2019-05" db="EMBL/GenBank/DDBJ databases">
        <title>Marivita sp. nov. isolated from sea sediment.</title>
        <authorList>
            <person name="Kim W."/>
        </authorList>
    </citation>
    <scope>NUCLEOTIDE SEQUENCE [LARGE SCALE GENOMIC DNA]</scope>
    <source>
        <strain evidence="6 7">CAU 1492</strain>
    </source>
</reference>
<dbReference type="Pfam" id="PF07729">
    <property type="entry name" value="FCD"/>
    <property type="match status" value="1"/>
</dbReference>
<dbReference type="InterPro" id="IPR011711">
    <property type="entry name" value="GntR_C"/>
</dbReference>
<dbReference type="Gene3D" id="1.20.120.530">
    <property type="entry name" value="GntR ligand-binding domain-like"/>
    <property type="match status" value="1"/>
</dbReference>
<evidence type="ECO:0000256" key="1">
    <source>
        <dbReference type="ARBA" id="ARBA00023015"/>
    </source>
</evidence>
<dbReference type="Proteomes" id="UP001191082">
    <property type="component" value="Unassembled WGS sequence"/>
</dbReference>
<gene>
    <name evidence="6" type="ORF">FGK64_20010</name>
</gene>
<dbReference type="SUPFAM" id="SSF46785">
    <property type="entry name" value="Winged helix' DNA-binding domain"/>
    <property type="match status" value="1"/>
</dbReference>
<name>A0ABY2X355_9RHOB</name>
<dbReference type="EMBL" id="VCPC01000005">
    <property type="protein sequence ID" value="TMV09371.1"/>
    <property type="molecule type" value="Genomic_DNA"/>
</dbReference>
<evidence type="ECO:0000256" key="3">
    <source>
        <dbReference type="ARBA" id="ARBA00023163"/>
    </source>
</evidence>
<dbReference type="CDD" id="cd07377">
    <property type="entry name" value="WHTH_GntR"/>
    <property type="match status" value="1"/>
</dbReference>
<feature type="domain" description="HTH gntR-type" evidence="5">
    <location>
        <begin position="83"/>
        <end position="150"/>
    </location>
</feature>
<evidence type="ECO:0000313" key="7">
    <source>
        <dbReference type="Proteomes" id="UP001191082"/>
    </source>
</evidence>
<dbReference type="SUPFAM" id="SSF48008">
    <property type="entry name" value="GntR ligand-binding domain-like"/>
    <property type="match status" value="1"/>
</dbReference>
<dbReference type="SMART" id="SM00895">
    <property type="entry name" value="FCD"/>
    <property type="match status" value="1"/>
</dbReference>
<evidence type="ECO:0000256" key="2">
    <source>
        <dbReference type="ARBA" id="ARBA00023125"/>
    </source>
</evidence>
<evidence type="ECO:0000256" key="4">
    <source>
        <dbReference type="SAM" id="MobiDB-lite"/>
    </source>
</evidence>
<dbReference type="InterPro" id="IPR036390">
    <property type="entry name" value="WH_DNA-bd_sf"/>
</dbReference>
<dbReference type="PANTHER" id="PTHR43537">
    <property type="entry name" value="TRANSCRIPTIONAL REGULATOR, GNTR FAMILY"/>
    <property type="match status" value="1"/>
</dbReference>
<feature type="region of interest" description="Disordered" evidence="4">
    <location>
        <begin position="1"/>
        <end position="40"/>
    </location>
</feature>
<dbReference type="Gene3D" id="1.10.10.10">
    <property type="entry name" value="Winged helix-like DNA-binding domain superfamily/Winged helix DNA-binding domain"/>
    <property type="match status" value="1"/>
</dbReference>
<evidence type="ECO:0000313" key="6">
    <source>
        <dbReference type="EMBL" id="TMV09371.1"/>
    </source>
</evidence>
<comment type="caution">
    <text evidence="6">The sequence shown here is derived from an EMBL/GenBank/DDBJ whole genome shotgun (WGS) entry which is preliminary data.</text>
</comment>
<keyword evidence="7" id="KW-1185">Reference proteome</keyword>
<evidence type="ECO:0000259" key="5">
    <source>
        <dbReference type="PROSITE" id="PS50949"/>
    </source>
</evidence>
<dbReference type="SMART" id="SM00345">
    <property type="entry name" value="HTH_GNTR"/>
    <property type="match status" value="1"/>
</dbReference>